<name>A0A7J7JIR3_BUGNE</name>
<feature type="chain" id="PRO_5029643593" evidence="1">
    <location>
        <begin position="24"/>
        <end position="279"/>
    </location>
</feature>
<accession>A0A7J7JIR3</accession>
<keyword evidence="1" id="KW-0732">Signal</keyword>
<keyword evidence="3" id="KW-1185">Reference proteome</keyword>
<dbReference type="Proteomes" id="UP000593567">
    <property type="component" value="Unassembled WGS sequence"/>
</dbReference>
<proteinExistence type="predicted"/>
<dbReference type="AlphaFoldDB" id="A0A7J7JIR3"/>
<feature type="signal peptide" evidence="1">
    <location>
        <begin position="1"/>
        <end position="23"/>
    </location>
</feature>
<evidence type="ECO:0000256" key="1">
    <source>
        <dbReference type="SAM" id="SignalP"/>
    </source>
</evidence>
<organism evidence="2 3">
    <name type="scientific">Bugula neritina</name>
    <name type="common">Brown bryozoan</name>
    <name type="synonym">Sertularia neritina</name>
    <dbReference type="NCBI Taxonomy" id="10212"/>
    <lineage>
        <taxon>Eukaryota</taxon>
        <taxon>Metazoa</taxon>
        <taxon>Spiralia</taxon>
        <taxon>Lophotrochozoa</taxon>
        <taxon>Bryozoa</taxon>
        <taxon>Gymnolaemata</taxon>
        <taxon>Cheilostomatida</taxon>
        <taxon>Flustrina</taxon>
        <taxon>Buguloidea</taxon>
        <taxon>Bugulidae</taxon>
        <taxon>Bugula</taxon>
    </lineage>
</organism>
<evidence type="ECO:0000313" key="3">
    <source>
        <dbReference type="Proteomes" id="UP000593567"/>
    </source>
</evidence>
<sequence length="279" mass="32124">MESSSYYKIILCVLYLGVHQTWSSPPTWSGLRAGFSFNPFTAFEYLPRTQGEMEDAGWVQDTHVGCDVEGTMFSGNRYMLNGDTAIMILLDKNGFIAGIQAGIPKTTDYPRKQNEKYHTFLEEVDKWVITIYFVEPATICTTGRSQSQFDSQGTGTLLAIQNGPSSSHLMRIPLRESQVTSQTAFVEGKCFFWMGMHYWYNLTRDMSCDEVFPVFLLYDEKELVAFGWSFNPNFQDSYRWEHPTPWVFSKFMKEPPLCLNETVTTLHVYMTDSPRSIYC</sequence>
<reference evidence="2" key="1">
    <citation type="submission" date="2020-06" db="EMBL/GenBank/DDBJ databases">
        <title>Draft genome of Bugula neritina, a colonial animal packing powerful symbionts and potential medicines.</title>
        <authorList>
            <person name="Rayko M."/>
        </authorList>
    </citation>
    <scope>NUCLEOTIDE SEQUENCE [LARGE SCALE GENOMIC DNA]</scope>
    <source>
        <strain evidence="2">Kwan_BN1</strain>
    </source>
</reference>
<comment type="caution">
    <text evidence="2">The sequence shown here is derived from an EMBL/GenBank/DDBJ whole genome shotgun (WGS) entry which is preliminary data.</text>
</comment>
<protein>
    <submittedName>
        <fullName evidence="2">Uncharacterized protein</fullName>
    </submittedName>
</protein>
<gene>
    <name evidence="2" type="ORF">EB796_015481</name>
</gene>
<evidence type="ECO:0000313" key="2">
    <source>
        <dbReference type="EMBL" id="KAF6026212.1"/>
    </source>
</evidence>
<dbReference type="OrthoDB" id="6042561at2759"/>
<dbReference type="EMBL" id="VXIV02002322">
    <property type="protein sequence ID" value="KAF6026212.1"/>
    <property type="molecule type" value="Genomic_DNA"/>
</dbReference>